<comment type="caution">
    <text evidence="2">The sequence shown here is derived from an EMBL/GenBank/DDBJ whole genome shotgun (WGS) entry which is preliminary data.</text>
</comment>
<evidence type="ECO:0000256" key="1">
    <source>
        <dbReference type="SAM" id="MobiDB-lite"/>
    </source>
</evidence>
<accession>A0AAE0UM20</accession>
<sequence length="58" mass="7004">RRNEPSDREKEKRRETCRKKWNLKKKPEAMRVSAFSRSTDRAQHRGDDQKETGETKET</sequence>
<feature type="region of interest" description="Disordered" evidence="1">
    <location>
        <begin position="26"/>
        <end position="58"/>
    </location>
</feature>
<protein>
    <submittedName>
        <fullName evidence="2">Uncharacterized protein</fullName>
    </submittedName>
</protein>
<dbReference type="EMBL" id="JAUCMX010000023">
    <property type="protein sequence ID" value="KAK3512249.1"/>
    <property type="molecule type" value="Genomic_DNA"/>
</dbReference>
<keyword evidence="3" id="KW-1185">Reference proteome</keyword>
<dbReference type="AlphaFoldDB" id="A0AAE0UM20"/>
<feature type="compositionally biased region" description="Basic and acidic residues" evidence="1">
    <location>
        <begin position="38"/>
        <end position="58"/>
    </location>
</feature>
<proteinExistence type="predicted"/>
<name>A0AAE0UM20_9TELE</name>
<organism evidence="2 3">
    <name type="scientific">Hemibagrus guttatus</name>
    <dbReference type="NCBI Taxonomy" id="175788"/>
    <lineage>
        <taxon>Eukaryota</taxon>
        <taxon>Metazoa</taxon>
        <taxon>Chordata</taxon>
        <taxon>Craniata</taxon>
        <taxon>Vertebrata</taxon>
        <taxon>Euteleostomi</taxon>
        <taxon>Actinopterygii</taxon>
        <taxon>Neopterygii</taxon>
        <taxon>Teleostei</taxon>
        <taxon>Ostariophysi</taxon>
        <taxon>Siluriformes</taxon>
        <taxon>Bagridae</taxon>
        <taxon>Hemibagrus</taxon>
    </lineage>
</organism>
<evidence type="ECO:0000313" key="3">
    <source>
        <dbReference type="Proteomes" id="UP001274896"/>
    </source>
</evidence>
<gene>
    <name evidence="2" type="ORF">QTP70_001786</name>
</gene>
<dbReference type="Proteomes" id="UP001274896">
    <property type="component" value="Unassembled WGS sequence"/>
</dbReference>
<evidence type="ECO:0000313" key="2">
    <source>
        <dbReference type="EMBL" id="KAK3512249.1"/>
    </source>
</evidence>
<reference evidence="2" key="1">
    <citation type="submission" date="2023-06" db="EMBL/GenBank/DDBJ databases">
        <title>Male Hemibagrus guttatus genome.</title>
        <authorList>
            <person name="Bian C."/>
        </authorList>
    </citation>
    <scope>NUCLEOTIDE SEQUENCE</scope>
    <source>
        <strain evidence="2">Male_cb2023</strain>
        <tissue evidence="2">Muscle</tissue>
    </source>
</reference>
<feature type="non-terminal residue" evidence="2">
    <location>
        <position position="1"/>
    </location>
</feature>